<evidence type="ECO:0000313" key="1">
    <source>
        <dbReference type="EMBL" id="OPX17901.1"/>
    </source>
</evidence>
<proteinExistence type="predicted"/>
<accession>A0A1V4QFY0</accession>
<sequence length="423" mass="46919">MILLFLLLNSRIIITEVMSNVKGSDTGAGSPGDRNEYVEIYNQSPDTIDLAGFEISDFDATDILYSWDDEEILIKYPGLRIHSTLIYPYSYALILDPEYTSNDTSGGYVQPYDIPDSTLIITIGNTTIGNGLQTSDPIIVYSLVSGDSSTFGTPFDTADHFPSDPGDGISWERIECAEPDDSTNWHPSLDSTGCTPGRENSTTSAYDLAISAASITLIPTELKVGEDLEIEIWVKNLGLRKTSNYTLTIYDDENRDSILNNSELLVQLDGETVLPDDSTKLYFTYEHPGQRIHNLGFVVNYPEDRNPANNLAFKTFKVVGDFCGLALSPEVFTPDNDGIDDQLQIDYRLPESGGKLTLSIFDTRGILVHNLINNEIISQENGTIFWNGNTTKGKAPTGMYIIYLEYRYQKGLTKAKKLAVLSR</sequence>
<reference evidence="2" key="1">
    <citation type="submission" date="2017-01" db="EMBL/GenBank/DDBJ databases">
        <title>Novel pathways for hydrocarbon cycling and metabolic interdependencies in hydrothermal sediment communities.</title>
        <authorList>
            <person name="Dombrowski N."/>
            <person name="Seitz K."/>
            <person name="Teske A."/>
            <person name="Baker B."/>
        </authorList>
    </citation>
    <scope>NUCLEOTIDE SEQUENCE [LARGE SCALE GENOMIC DNA]</scope>
</reference>
<dbReference type="Gene3D" id="2.60.40.10">
    <property type="entry name" value="Immunoglobulins"/>
    <property type="match status" value="1"/>
</dbReference>
<gene>
    <name evidence="1" type="ORF">BXT86_04025</name>
</gene>
<name>A0A1V4QFY0_UNCW3</name>
<dbReference type="EMBL" id="MUKB01000064">
    <property type="protein sequence ID" value="OPX17901.1"/>
    <property type="molecule type" value="Genomic_DNA"/>
</dbReference>
<organism evidence="1 2">
    <name type="scientific">candidate division WOR-3 bacterium 4484_100</name>
    <dbReference type="NCBI Taxonomy" id="1936077"/>
    <lineage>
        <taxon>Bacteria</taxon>
        <taxon>Bacteria division WOR-3</taxon>
    </lineage>
</organism>
<dbReference type="InterPro" id="IPR013783">
    <property type="entry name" value="Ig-like_fold"/>
</dbReference>
<dbReference type="Pfam" id="PF13585">
    <property type="entry name" value="CHU_C"/>
    <property type="match status" value="1"/>
</dbReference>
<comment type="caution">
    <text evidence="1">The sequence shown here is derived from an EMBL/GenBank/DDBJ whole genome shotgun (WGS) entry which is preliminary data.</text>
</comment>
<protein>
    <submittedName>
        <fullName evidence="1">Uncharacterized protein</fullName>
    </submittedName>
</protein>
<dbReference type="Gene3D" id="2.60.40.4070">
    <property type="match status" value="1"/>
</dbReference>
<dbReference type="AlphaFoldDB" id="A0A1V4QFY0"/>
<evidence type="ECO:0000313" key="2">
    <source>
        <dbReference type="Proteomes" id="UP000191663"/>
    </source>
</evidence>
<dbReference type="Proteomes" id="UP000191663">
    <property type="component" value="Unassembled WGS sequence"/>
</dbReference>